<comment type="caution">
    <text evidence="1">The sequence shown here is derived from an EMBL/GenBank/DDBJ whole genome shotgun (WGS) entry which is preliminary data.</text>
</comment>
<name>T0YGQ0_9ZZZZ</name>
<organism evidence="1">
    <name type="scientific">mine drainage metagenome</name>
    <dbReference type="NCBI Taxonomy" id="410659"/>
    <lineage>
        <taxon>unclassified sequences</taxon>
        <taxon>metagenomes</taxon>
        <taxon>ecological metagenomes</taxon>
    </lineage>
</organism>
<feature type="non-terminal residue" evidence="1">
    <location>
        <position position="111"/>
    </location>
</feature>
<protein>
    <submittedName>
        <fullName evidence="1">Uncharacterized protein</fullName>
    </submittedName>
</protein>
<dbReference type="AlphaFoldDB" id="T0YGQ0"/>
<feature type="non-terminal residue" evidence="1">
    <location>
        <position position="1"/>
    </location>
</feature>
<reference evidence="1" key="1">
    <citation type="submission" date="2013-08" db="EMBL/GenBank/DDBJ databases">
        <authorList>
            <person name="Mendez C."/>
            <person name="Richter M."/>
            <person name="Ferrer M."/>
            <person name="Sanchez J."/>
        </authorList>
    </citation>
    <scope>NUCLEOTIDE SEQUENCE</scope>
</reference>
<dbReference type="EMBL" id="AUZX01014438">
    <property type="protein sequence ID" value="EQD32278.1"/>
    <property type="molecule type" value="Genomic_DNA"/>
</dbReference>
<proteinExistence type="predicted"/>
<gene>
    <name evidence="1" type="ORF">B1A_19561</name>
</gene>
<sequence>PRFTPIAGPFVVTPIGAPPLGPVSLPSAPNLPGAFGQGSAIFAPPPPASVGVAPPTVLLIPQGGLGVSSTNGFVPGPPQLPALSVAGNAPQASLGEGIPFFVPFALGPTAI</sequence>
<evidence type="ECO:0000313" key="1">
    <source>
        <dbReference type="EMBL" id="EQD32278.1"/>
    </source>
</evidence>
<accession>T0YGQ0</accession>
<reference evidence="1" key="2">
    <citation type="journal article" date="2014" name="ISME J.">
        <title>Microbial stratification in low pH oxic and suboxic macroscopic growths along an acid mine drainage.</title>
        <authorList>
            <person name="Mendez-Garcia C."/>
            <person name="Mesa V."/>
            <person name="Sprenger R.R."/>
            <person name="Richter M."/>
            <person name="Diez M.S."/>
            <person name="Solano J."/>
            <person name="Bargiela R."/>
            <person name="Golyshina O.V."/>
            <person name="Manteca A."/>
            <person name="Ramos J.L."/>
            <person name="Gallego J.R."/>
            <person name="Llorente I."/>
            <person name="Martins Dos Santos V.A."/>
            <person name="Jensen O.N."/>
            <person name="Pelaez A.I."/>
            <person name="Sanchez J."/>
            <person name="Ferrer M."/>
        </authorList>
    </citation>
    <scope>NUCLEOTIDE SEQUENCE</scope>
</reference>